<proteinExistence type="predicted"/>
<accession>A0ACC0Q8K7</accession>
<gene>
    <name evidence="1" type="ORF">RHMOL_Rhmol01G0346500</name>
</gene>
<evidence type="ECO:0000313" key="1">
    <source>
        <dbReference type="EMBL" id="KAI8574340.1"/>
    </source>
</evidence>
<name>A0ACC0Q8K7_RHOML</name>
<protein>
    <submittedName>
        <fullName evidence="1">Uncharacterized protein</fullName>
    </submittedName>
</protein>
<dbReference type="Proteomes" id="UP001062846">
    <property type="component" value="Chromosome 1"/>
</dbReference>
<evidence type="ECO:0000313" key="2">
    <source>
        <dbReference type="Proteomes" id="UP001062846"/>
    </source>
</evidence>
<organism evidence="1 2">
    <name type="scientific">Rhododendron molle</name>
    <name type="common">Chinese azalea</name>
    <name type="synonym">Azalea mollis</name>
    <dbReference type="NCBI Taxonomy" id="49168"/>
    <lineage>
        <taxon>Eukaryota</taxon>
        <taxon>Viridiplantae</taxon>
        <taxon>Streptophyta</taxon>
        <taxon>Embryophyta</taxon>
        <taxon>Tracheophyta</taxon>
        <taxon>Spermatophyta</taxon>
        <taxon>Magnoliopsida</taxon>
        <taxon>eudicotyledons</taxon>
        <taxon>Gunneridae</taxon>
        <taxon>Pentapetalae</taxon>
        <taxon>asterids</taxon>
        <taxon>Ericales</taxon>
        <taxon>Ericaceae</taxon>
        <taxon>Ericoideae</taxon>
        <taxon>Rhodoreae</taxon>
        <taxon>Rhododendron</taxon>
    </lineage>
</organism>
<reference evidence="1" key="1">
    <citation type="submission" date="2022-02" db="EMBL/GenBank/DDBJ databases">
        <title>Plant Genome Project.</title>
        <authorList>
            <person name="Zhang R.-G."/>
        </authorList>
    </citation>
    <scope>NUCLEOTIDE SEQUENCE</scope>
    <source>
        <strain evidence="1">AT1</strain>
    </source>
</reference>
<keyword evidence="2" id="KW-1185">Reference proteome</keyword>
<sequence length="148" mass="17020">MCENDGIDRNITNRYPNEYIRSYWATAFKLELKVDCPIILLRNIAPKDGVCNGTMIMVVRCQFSIHSAYTMAINKSQESIKFVGVDLRTPVFSNKQLYVTLSRCTSFDSITVLLPKEETDPLPILFILKLCCSLLYHTRYNELQSIII</sequence>
<comment type="caution">
    <text evidence="1">The sequence shown here is derived from an EMBL/GenBank/DDBJ whole genome shotgun (WGS) entry which is preliminary data.</text>
</comment>
<dbReference type="EMBL" id="CM046388">
    <property type="protein sequence ID" value="KAI8574340.1"/>
    <property type="molecule type" value="Genomic_DNA"/>
</dbReference>